<dbReference type="EMBL" id="JACRKR010000017">
    <property type="protein sequence ID" value="MBI5078460.1"/>
    <property type="molecule type" value="Genomic_DNA"/>
</dbReference>
<evidence type="ECO:0000256" key="1">
    <source>
        <dbReference type="SAM" id="MobiDB-lite"/>
    </source>
</evidence>
<keyword evidence="2" id="KW-0472">Membrane</keyword>
<evidence type="ECO:0000313" key="4">
    <source>
        <dbReference type="Proteomes" id="UP000808761"/>
    </source>
</evidence>
<feature type="compositionally biased region" description="Basic and acidic residues" evidence="1">
    <location>
        <begin position="97"/>
        <end position="107"/>
    </location>
</feature>
<feature type="region of interest" description="Disordered" evidence="1">
    <location>
        <begin position="97"/>
        <end position="121"/>
    </location>
</feature>
<proteinExistence type="predicted"/>
<sequence length="174" mass="18459">MKRERIILIVLMVVALAYALYTYWPILSPYLRGAQKVKPAVVAVAPGAGKTPATLTQTPTTAAVPPALVETKEAEEAAPVLSGAKLTDPFSLRVAVQKKEASSKPEEQAPPPEAPPEPKLEGIWMDSGMKVAFISGQALGVGGAVMGWEVKEISNNRVVLQKGSATKILEMEGK</sequence>
<protein>
    <submittedName>
        <fullName evidence="3">Uncharacterized protein</fullName>
    </submittedName>
</protein>
<dbReference type="AlphaFoldDB" id="A0A9D6UJE8"/>
<name>A0A9D6UJE8_UNCSA</name>
<comment type="caution">
    <text evidence="3">The sequence shown here is derived from an EMBL/GenBank/DDBJ whole genome shotgun (WGS) entry which is preliminary data.</text>
</comment>
<gene>
    <name evidence="3" type="ORF">HZB08_00355</name>
</gene>
<evidence type="ECO:0000256" key="2">
    <source>
        <dbReference type="SAM" id="Phobius"/>
    </source>
</evidence>
<accession>A0A9D6UJE8</accession>
<keyword evidence="2" id="KW-1133">Transmembrane helix</keyword>
<organism evidence="3 4">
    <name type="scientific">Candidatus Saganbacteria bacterium</name>
    <dbReference type="NCBI Taxonomy" id="2575572"/>
    <lineage>
        <taxon>Bacteria</taxon>
        <taxon>Bacillati</taxon>
        <taxon>Saganbacteria</taxon>
    </lineage>
</organism>
<keyword evidence="2" id="KW-0812">Transmembrane</keyword>
<reference evidence="3" key="1">
    <citation type="submission" date="2020-07" db="EMBL/GenBank/DDBJ databases">
        <title>Huge and variable diversity of episymbiotic CPR bacteria and DPANN archaea in groundwater ecosystems.</title>
        <authorList>
            <person name="He C.Y."/>
            <person name="Keren R."/>
            <person name="Whittaker M."/>
            <person name="Farag I.F."/>
            <person name="Doudna J."/>
            <person name="Cate J.H.D."/>
            <person name="Banfield J.F."/>
        </authorList>
    </citation>
    <scope>NUCLEOTIDE SEQUENCE</scope>
    <source>
        <strain evidence="3">NC_groundwater_1860_Pr3_B-0.1um_51_7</strain>
    </source>
</reference>
<feature type="compositionally biased region" description="Pro residues" evidence="1">
    <location>
        <begin position="108"/>
        <end position="117"/>
    </location>
</feature>
<evidence type="ECO:0000313" key="3">
    <source>
        <dbReference type="EMBL" id="MBI5078460.1"/>
    </source>
</evidence>
<feature type="transmembrane region" description="Helical" evidence="2">
    <location>
        <begin position="6"/>
        <end position="26"/>
    </location>
</feature>
<dbReference type="Proteomes" id="UP000808761">
    <property type="component" value="Unassembled WGS sequence"/>
</dbReference>